<proteinExistence type="predicted"/>
<evidence type="ECO:0000313" key="2">
    <source>
        <dbReference type="Proteomes" id="UP000187209"/>
    </source>
</evidence>
<evidence type="ECO:0000313" key="1">
    <source>
        <dbReference type="EMBL" id="OMJ92773.1"/>
    </source>
</evidence>
<protein>
    <submittedName>
        <fullName evidence="1">Uncharacterized protein</fullName>
    </submittedName>
</protein>
<gene>
    <name evidence="1" type="ORF">SteCoe_4407</name>
</gene>
<name>A0A1R2CUY5_9CILI</name>
<dbReference type="AlphaFoldDB" id="A0A1R2CUY5"/>
<accession>A0A1R2CUY5</accession>
<dbReference type="EMBL" id="MPUH01000055">
    <property type="protein sequence ID" value="OMJ92773.1"/>
    <property type="molecule type" value="Genomic_DNA"/>
</dbReference>
<dbReference type="Proteomes" id="UP000187209">
    <property type="component" value="Unassembled WGS sequence"/>
</dbReference>
<comment type="caution">
    <text evidence="1">The sequence shown here is derived from an EMBL/GenBank/DDBJ whole genome shotgun (WGS) entry which is preliminary data.</text>
</comment>
<organism evidence="1 2">
    <name type="scientific">Stentor coeruleus</name>
    <dbReference type="NCBI Taxonomy" id="5963"/>
    <lineage>
        <taxon>Eukaryota</taxon>
        <taxon>Sar</taxon>
        <taxon>Alveolata</taxon>
        <taxon>Ciliophora</taxon>
        <taxon>Postciliodesmatophora</taxon>
        <taxon>Heterotrichea</taxon>
        <taxon>Heterotrichida</taxon>
        <taxon>Stentoridae</taxon>
        <taxon>Stentor</taxon>
    </lineage>
</organism>
<keyword evidence="2" id="KW-1185">Reference proteome</keyword>
<reference evidence="1 2" key="1">
    <citation type="submission" date="2016-11" db="EMBL/GenBank/DDBJ databases">
        <title>The macronuclear genome of Stentor coeruleus: a giant cell with tiny introns.</title>
        <authorList>
            <person name="Slabodnick M."/>
            <person name="Ruby J.G."/>
            <person name="Reiff S.B."/>
            <person name="Swart E.C."/>
            <person name="Gosai S."/>
            <person name="Prabakaran S."/>
            <person name="Witkowska E."/>
            <person name="Larue G.E."/>
            <person name="Fisher S."/>
            <person name="Freeman R.M."/>
            <person name="Gunawardena J."/>
            <person name="Chu W."/>
            <person name="Stover N.A."/>
            <person name="Gregory B.D."/>
            <person name="Nowacki M."/>
            <person name="Derisi J."/>
            <person name="Roy S.W."/>
            <person name="Marshall W.F."/>
            <person name="Sood P."/>
        </authorList>
    </citation>
    <scope>NUCLEOTIDE SEQUENCE [LARGE SCALE GENOMIC DNA]</scope>
    <source>
        <strain evidence="1">WM001</strain>
    </source>
</reference>
<sequence length="212" mass="25083">MGCVENHLEYPVEELELIKKEMKLPYGIELPSKIDIVHRKYSLGNKINKNQWEQIKLALNFPTDFSPYENFYNSFCDDNHYQLRSLIILGILLSYGNFTDKAQLLFEIMDSESHKVLKRTDIESLVSEMVDISVNKIRLLVEDDSKVKKYIKSLKSVKEKGKKIMLMRFCKSKMQNITKDEFVNRFYKEKCVKLLTARGIRNFLYDLIYKTQ</sequence>